<dbReference type="AlphaFoldDB" id="A0A4V5NZG2"/>
<organism evidence="1 2">
    <name type="scientific">Pedobacter cryophilus</name>
    <dbReference type="NCBI Taxonomy" id="2571271"/>
    <lineage>
        <taxon>Bacteria</taxon>
        <taxon>Pseudomonadati</taxon>
        <taxon>Bacteroidota</taxon>
        <taxon>Sphingobacteriia</taxon>
        <taxon>Sphingobacteriales</taxon>
        <taxon>Sphingobacteriaceae</taxon>
        <taxon>Pedobacter</taxon>
    </lineage>
</organism>
<accession>A0A4V5NZG2</accession>
<dbReference type="GO" id="GO:0006402">
    <property type="term" value="P:mRNA catabolic process"/>
    <property type="evidence" value="ECO:0007669"/>
    <property type="project" value="TreeGrafter"/>
</dbReference>
<dbReference type="PANTHER" id="PTHR33988">
    <property type="entry name" value="ENDORIBONUCLEASE MAZF-RELATED"/>
    <property type="match status" value="1"/>
</dbReference>
<dbReference type="InterPro" id="IPR011067">
    <property type="entry name" value="Plasmid_toxin/cell-grow_inhib"/>
</dbReference>
<dbReference type="EMBL" id="SWBP01000004">
    <property type="protein sequence ID" value="TKB96930.1"/>
    <property type="molecule type" value="Genomic_DNA"/>
</dbReference>
<dbReference type="InterPro" id="IPR003477">
    <property type="entry name" value="PemK-like"/>
</dbReference>
<name>A0A4V5NZG2_9SPHI</name>
<dbReference type="Pfam" id="PF02452">
    <property type="entry name" value="PemK_toxin"/>
    <property type="match status" value="1"/>
</dbReference>
<protein>
    <submittedName>
        <fullName evidence="1">Type II toxin-antitoxin system PemK/MazF family toxin</fullName>
    </submittedName>
</protein>
<dbReference type="Proteomes" id="UP000308181">
    <property type="component" value="Unassembled WGS sequence"/>
</dbReference>
<dbReference type="SUPFAM" id="SSF50118">
    <property type="entry name" value="Cell growth inhibitor/plasmid maintenance toxic component"/>
    <property type="match status" value="1"/>
</dbReference>
<evidence type="ECO:0000313" key="1">
    <source>
        <dbReference type="EMBL" id="TKB96930.1"/>
    </source>
</evidence>
<keyword evidence="2" id="KW-1185">Reference proteome</keyword>
<gene>
    <name evidence="1" type="ORF">FA046_12715</name>
</gene>
<dbReference type="GO" id="GO:0016075">
    <property type="term" value="P:rRNA catabolic process"/>
    <property type="evidence" value="ECO:0007669"/>
    <property type="project" value="TreeGrafter"/>
</dbReference>
<dbReference type="GO" id="GO:0004521">
    <property type="term" value="F:RNA endonuclease activity"/>
    <property type="evidence" value="ECO:0007669"/>
    <property type="project" value="TreeGrafter"/>
</dbReference>
<comment type="caution">
    <text evidence="1">The sequence shown here is derived from an EMBL/GenBank/DDBJ whole genome shotgun (WGS) entry which is preliminary data.</text>
</comment>
<dbReference type="RefSeq" id="WP_136826894.1">
    <property type="nucleotide sequence ID" value="NZ_SWBP01000004.1"/>
</dbReference>
<evidence type="ECO:0000313" key="2">
    <source>
        <dbReference type="Proteomes" id="UP000308181"/>
    </source>
</evidence>
<dbReference type="Gene3D" id="2.30.30.110">
    <property type="match status" value="1"/>
</dbReference>
<sequence>MIKKVIFPHTKEDLIIQLPDEFIDMEIEIIAYPLGKKNSDNKVSGTFNESTVDYNSDAKLSNQLSKLSQESFAEVWDNEENKHWDDFLASNLKMYHQGDIIAVNYPFSDDLSKSKLRPAIIISNQLSNNLDNDVLICPITTNVRLTTFSFLLKAEDLTEALPKNSEIRCNKIATIRNSLVLGKISSLKPSALEQVLMKIKSVF</sequence>
<dbReference type="GO" id="GO:0003677">
    <property type="term" value="F:DNA binding"/>
    <property type="evidence" value="ECO:0007669"/>
    <property type="project" value="InterPro"/>
</dbReference>
<reference evidence="1 2" key="1">
    <citation type="submission" date="2019-04" db="EMBL/GenBank/DDBJ databases">
        <title>Pedobacter sp. AR-3-17 sp. nov., isolated from Arctic soil.</title>
        <authorList>
            <person name="Dahal R.H."/>
            <person name="Kim D.-U."/>
        </authorList>
    </citation>
    <scope>NUCLEOTIDE SEQUENCE [LARGE SCALE GENOMIC DNA]</scope>
    <source>
        <strain evidence="1 2">AR-3-17</strain>
    </source>
</reference>
<dbReference type="OrthoDB" id="129822at2"/>
<proteinExistence type="predicted"/>